<dbReference type="InterPro" id="IPR036457">
    <property type="entry name" value="PPM-type-like_dom_sf"/>
</dbReference>
<keyword evidence="5" id="KW-1185">Reference proteome</keyword>
<organism evidence="4 5">
    <name type="scientific">Cryptosporangium aurantiacum</name>
    <dbReference type="NCBI Taxonomy" id="134849"/>
    <lineage>
        <taxon>Bacteria</taxon>
        <taxon>Bacillati</taxon>
        <taxon>Actinomycetota</taxon>
        <taxon>Actinomycetes</taxon>
        <taxon>Cryptosporangiales</taxon>
        <taxon>Cryptosporangiaceae</taxon>
        <taxon>Cryptosporangium</taxon>
    </lineage>
</organism>
<dbReference type="GO" id="GO:0016791">
    <property type="term" value="F:phosphatase activity"/>
    <property type="evidence" value="ECO:0007669"/>
    <property type="project" value="TreeGrafter"/>
</dbReference>
<accession>A0A1M7TZG1</accession>
<feature type="domain" description="PPM-type phosphatase" evidence="3">
    <location>
        <begin position="229"/>
        <end position="451"/>
    </location>
</feature>
<dbReference type="Pfam" id="PF01590">
    <property type="entry name" value="GAF"/>
    <property type="match status" value="1"/>
</dbReference>
<dbReference type="Pfam" id="PF07228">
    <property type="entry name" value="SpoIIE"/>
    <property type="match status" value="1"/>
</dbReference>
<dbReference type="InterPro" id="IPR029016">
    <property type="entry name" value="GAF-like_dom_sf"/>
</dbReference>
<evidence type="ECO:0000313" key="5">
    <source>
        <dbReference type="Proteomes" id="UP000184440"/>
    </source>
</evidence>
<sequence length="454" mass="47418">MAPQDWRVLMSEEPADCTIRPLADVAVNPASYERAAFLADAGRQLAGGLGVDGLVRRALRACVPKVADWAQLVVPADRGARCVAADAETADRLSAVDVPRPTTTGALSGHARVIATGRPETVPVAPGPGFAESLAPWVPGADRDDRLARLRPMELAVLPLVARGTPFGTLTLARRAGQGFDTDELTFAGEVGARIAVALDSARVRAAQAEIADAMAATRRPPSLPETPGLELGVRHRPGSGHGDGGGDFYDVLGEPGDWVILHADVITTGAQAAVVTAQARHTVRGAVYFERRPAEILRALNAALAAPFPDDSARLLTAVCARVRTRRDGGLEVTLASAGHPRPVLIRRGDDPVELPVQGRLCGALATTTYEEIGTVLARGDLLLLFSNRVPDAKGSEGRFGLDRLTTLAARFAGAPPAALAEVVDLAVGEVMATRPGEHADDLGLVVLGAPLH</sequence>
<dbReference type="SUPFAM" id="SSF55781">
    <property type="entry name" value="GAF domain-like"/>
    <property type="match status" value="1"/>
</dbReference>
<evidence type="ECO:0000259" key="2">
    <source>
        <dbReference type="SMART" id="SM00065"/>
    </source>
</evidence>
<proteinExistence type="predicted"/>
<dbReference type="OrthoDB" id="9807247at2"/>
<evidence type="ECO:0000256" key="1">
    <source>
        <dbReference type="ARBA" id="ARBA00022801"/>
    </source>
</evidence>
<dbReference type="Gene3D" id="3.60.40.10">
    <property type="entry name" value="PPM-type phosphatase domain"/>
    <property type="match status" value="1"/>
</dbReference>
<dbReference type="SMART" id="SM00331">
    <property type="entry name" value="PP2C_SIG"/>
    <property type="match status" value="1"/>
</dbReference>
<protein>
    <submittedName>
        <fullName evidence="4">Serine phosphatase RsbU, regulator of sigma subunit</fullName>
    </submittedName>
</protein>
<dbReference type="InterPro" id="IPR052016">
    <property type="entry name" value="Bact_Sigma-Reg"/>
</dbReference>
<dbReference type="SMART" id="SM00065">
    <property type="entry name" value="GAF"/>
    <property type="match status" value="1"/>
</dbReference>
<dbReference type="PANTHER" id="PTHR43156:SF2">
    <property type="entry name" value="STAGE II SPORULATION PROTEIN E"/>
    <property type="match status" value="1"/>
</dbReference>
<reference evidence="4 5" key="1">
    <citation type="submission" date="2016-11" db="EMBL/GenBank/DDBJ databases">
        <authorList>
            <person name="Jaros S."/>
            <person name="Januszkiewicz K."/>
            <person name="Wedrychowicz H."/>
        </authorList>
    </citation>
    <scope>NUCLEOTIDE SEQUENCE [LARGE SCALE GENOMIC DNA]</scope>
    <source>
        <strain evidence="4 5">DSM 46144</strain>
    </source>
</reference>
<evidence type="ECO:0000259" key="3">
    <source>
        <dbReference type="SMART" id="SM00331"/>
    </source>
</evidence>
<name>A0A1M7TZG1_9ACTN</name>
<gene>
    <name evidence="4" type="ORF">SAMN05443668_107455</name>
</gene>
<dbReference type="PANTHER" id="PTHR43156">
    <property type="entry name" value="STAGE II SPORULATION PROTEIN E-RELATED"/>
    <property type="match status" value="1"/>
</dbReference>
<dbReference type="AlphaFoldDB" id="A0A1M7TZG1"/>
<evidence type="ECO:0000313" key="4">
    <source>
        <dbReference type="EMBL" id="SHN76131.1"/>
    </source>
</evidence>
<keyword evidence="1" id="KW-0378">Hydrolase</keyword>
<dbReference type="Gene3D" id="3.30.450.40">
    <property type="match status" value="1"/>
</dbReference>
<feature type="domain" description="GAF" evidence="2">
    <location>
        <begin position="58"/>
        <end position="209"/>
    </location>
</feature>
<dbReference type="STRING" id="134849.SAMN05443668_107455"/>
<dbReference type="EMBL" id="FRCS01000007">
    <property type="protein sequence ID" value="SHN76131.1"/>
    <property type="molecule type" value="Genomic_DNA"/>
</dbReference>
<dbReference type="InterPro" id="IPR003018">
    <property type="entry name" value="GAF"/>
</dbReference>
<dbReference type="Proteomes" id="UP000184440">
    <property type="component" value="Unassembled WGS sequence"/>
</dbReference>
<dbReference type="InterPro" id="IPR001932">
    <property type="entry name" value="PPM-type_phosphatase-like_dom"/>
</dbReference>